<dbReference type="Proteomes" id="UP000749559">
    <property type="component" value="Unassembled WGS sequence"/>
</dbReference>
<dbReference type="GO" id="GO:0005615">
    <property type="term" value="C:extracellular space"/>
    <property type="evidence" value="ECO:0007669"/>
    <property type="project" value="TreeGrafter"/>
</dbReference>
<keyword evidence="7" id="KW-0325">Glycoprotein</keyword>
<dbReference type="Gene3D" id="2.60.120.970">
    <property type="match status" value="1"/>
</dbReference>
<dbReference type="SUPFAM" id="SSF57501">
    <property type="entry name" value="Cystine-knot cytokines"/>
    <property type="match status" value="1"/>
</dbReference>
<proteinExistence type="inferred from homology"/>
<comment type="subcellular location">
    <subcellularLocation>
        <location evidence="1">Secreted</location>
    </subcellularLocation>
</comment>
<accession>A0A8J1Y4Y6</accession>
<dbReference type="PRINTS" id="PR00669">
    <property type="entry name" value="INHIBINA"/>
</dbReference>
<evidence type="ECO:0000256" key="4">
    <source>
        <dbReference type="ARBA" id="ARBA00022729"/>
    </source>
</evidence>
<evidence type="ECO:0000256" key="1">
    <source>
        <dbReference type="ARBA" id="ARBA00004613"/>
    </source>
</evidence>
<keyword evidence="3" id="KW-0964">Secreted</keyword>
<dbReference type="GO" id="GO:0008083">
    <property type="term" value="F:growth factor activity"/>
    <property type="evidence" value="ECO:0007669"/>
    <property type="project" value="UniProtKB-KW"/>
</dbReference>
<evidence type="ECO:0000256" key="7">
    <source>
        <dbReference type="ARBA" id="ARBA00023180"/>
    </source>
</evidence>
<dbReference type="InterPro" id="IPR029034">
    <property type="entry name" value="Cystine-knot_cytokine"/>
</dbReference>
<reference evidence="9" key="1">
    <citation type="submission" date="2022-03" db="EMBL/GenBank/DDBJ databases">
        <authorList>
            <person name="Martin C."/>
        </authorList>
    </citation>
    <scope>NUCLEOTIDE SEQUENCE</scope>
</reference>
<evidence type="ECO:0000313" key="10">
    <source>
        <dbReference type="Proteomes" id="UP000749559"/>
    </source>
</evidence>
<dbReference type="Pfam" id="PF00019">
    <property type="entry name" value="TGF_beta"/>
    <property type="match status" value="1"/>
</dbReference>
<evidence type="ECO:0000256" key="6">
    <source>
        <dbReference type="ARBA" id="ARBA00023157"/>
    </source>
</evidence>
<evidence type="ECO:0000256" key="3">
    <source>
        <dbReference type="ARBA" id="ARBA00022525"/>
    </source>
</evidence>
<keyword evidence="5 8" id="KW-0339">Growth factor</keyword>
<dbReference type="PANTHER" id="PTHR11848:SF309">
    <property type="entry name" value="INHIBIN BETA CHAIN"/>
    <property type="match status" value="1"/>
</dbReference>
<dbReference type="Gene3D" id="2.10.90.10">
    <property type="entry name" value="Cystine-knot cytokines"/>
    <property type="match status" value="1"/>
</dbReference>
<keyword evidence="10" id="KW-1185">Reference proteome</keyword>
<organism evidence="9 10">
    <name type="scientific">Owenia fusiformis</name>
    <name type="common">Polychaete worm</name>
    <dbReference type="NCBI Taxonomy" id="6347"/>
    <lineage>
        <taxon>Eukaryota</taxon>
        <taxon>Metazoa</taxon>
        <taxon>Spiralia</taxon>
        <taxon>Lophotrochozoa</taxon>
        <taxon>Annelida</taxon>
        <taxon>Polychaeta</taxon>
        <taxon>Sedentaria</taxon>
        <taxon>Canalipalpata</taxon>
        <taxon>Sabellida</taxon>
        <taxon>Oweniida</taxon>
        <taxon>Oweniidae</taxon>
        <taxon>Owenia</taxon>
    </lineage>
</organism>
<evidence type="ECO:0000256" key="2">
    <source>
        <dbReference type="ARBA" id="ARBA00006656"/>
    </source>
</evidence>
<dbReference type="PROSITE" id="PS51362">
    <property type="entry name" value="TGF_BETA_2"/>
    <property type="match status" value="1"/>
</dbReference>
<dbReference type="EMBL" id="CAIIXF020000007">
    <property type="protein sequence ID" value="CAH1788349.1"/>
    <property type="molecule type" value="Genomic_DNA"/>
</dbReference>
<sequence>MPGPDIAILLIVVGILLEMITRASPAHIDINLNIKSQLEDQMRLEIIKTQILGKLGLEHKPNVTRDIPQVVYDKVVNKFRSKLQNHPKAKEVSNYYAKPKEIISFAEPATDNSDPYSMQFIVKSQSPEGSINVTNAVLWVLMQCKRHKCPRQRLNLKVYAKGKNGKYDSHIKSTRVKLSHTSWKKIRLPLDNVQEMFDSKKNILQYVVKCENCSNDVQPLYLRKNKNMLNKHKSSRLAKRRPFLVLHTKVKPSLDSRKKRRTAICDPGATGQQCCKRFHYISFAEIGWDDWILSPKGYYANFCDGSCPTSTRPEKLNSYHAIVINGFRQVKPRSAIQQCCTPKKLRSLSLVYLDDSSNIIASDLSEMIVDECGCS</sequence>
<dbReference type="SMART" id="SM00204">
    <property type="entry name" value="TGFB"/>
    <property type="match status" value="1"/>
</dbReference>
<dbReference type="GO" id="GO:0005125">
    <property type="term" value="F:cytokine activity"/>
    <property type="evidence" value="ECO:0007669"/>
    <property type="project" value="TreeGrafter"/>
</dbReference>
<dbReference type="InterPro" id="IPR017948">
    <property type="entry name" value="TGFb_CS"/>
</dbReference>
<dbReference type="PANTHER" id="PTHR11848">
    <property type="entry name" value="TGF-BETA FAMILY"/>
    <property type="match status" value="1"/>
</dbReference>
<evidence type="ECO:0000256" key="5">
    <source>
        <dbReference type="ARBA" id="ARBA00023030"/>
    </source>
</evidence>
<gene>
    <name evidence="9" type="ORF">OFUS_LOCUS13898</name>
</gene>
<comment type="caution">
    <text evidence="9">The sequence shown here is derived from an EMBL/GenBank/DDBJ whole genome shotgun (WGS) entry which is preliminary data.</text>
</comment>
<dbReference type="InterPro" id="IPR015615">
    <property type="entry name" value="TGF-beta-rel"/>
</dbReference>
<evidence type="ECO:0000313" key="9">
    <source>
        <dbReference type="EMBL" id="CAH1788349.1"/>
    </source>
</evidence>
<dbReference type="InterPro" id="IPR001839">
    <property type="entry name" value="TGF-b_C"/>
</dbReference>
<dbReference type="FunFam" id="2.10.90.10:FF:000005">
    <property type="entry name" value="Inhibin beta A chain"/>
    <property type="match status" value="1"/>
</dbReference>
<dbReference type="AlphaFoldDB" id="A0A8J1Y4Y6"/>
<keyword evidence="6" id="KW-1015">Disulfide bond</keyword>
<name>A0A8J1Y4Y6_OWEFU</name>
<comment type="similarity">
    <text evidence="2 8">Belongs to the TGF-beta family.</text>
</comment>
<keyword evidence="4" id="KW-0732">Signal</keyword>
<dbReference type="OrthoDB" id="5987191at2759"/>
<evidence type="ECO:0000256" key="8">
    <source>
        <dbReference type="RuleBase" id="RU000354"/>
    </source>
</evidence>
<dbReference type="CDD" id="cd13752">
    <property type="entry name" value="TGF_beta_INHB"/>
    <property type="match status" value="1"/>
</dbReference>
<dbReference type="PROSITE" id="PS00250">
    <property type="entry name" value="TGF_BETA_1"/>
    <property type="match status" value="1"/>
</dbReference>
<protein>
    <submittedName>
        <fullName evidence="9">Uncharacterized protein</fullName>
    </submittedName>
</protein>